<accession>A0A167GQN7</accession>
<proteinExistence type="predicted"/>
<dbReference type="KEGG" id="dko:I596_1116"/>
<reference evidence="1 2" key="1">
    <citation type="submission" date="2016-04" db="EMBL/GenBank/DDBJ databases">
        <title>Complete genome sequence of Dokdonella koreensis DS-123T.</title>
        <authorList>
            <person name="Kim J.F."/>
            <person name="Lee H."/>
            <person name="Kwak M.-J."/>
        </authorList>
    </citation>
    <scope>NUCLEOTIDE SEQUENCE [LARGE SCALE GENOMIC DNA]</scope>
    <source>
        <strain evidence="1 2">DS-123</strain>
    </source>
</reference>
<keyword evidence="2" id="KW-1185">Reference proteome</keyword>
<name>A0A167GQN7_9GAMM</name>
<sequence length="68" mass="7216">MPNGTCLSAPTKQIGNIAMVAPMIWPLRAIKPTYGSCSPNASRLAWCSSWRKGCPSARLADARTQPGA</sequence>
<dbReference type="Proteomes" id="UP000076830">
    <property type="component" value="Chromosome"/>
</dbReference>
<dbReference type="EMBL" id="CP015249">
    <property type="protein sequence ID" value="ANB17146.1"/>
    <property type="molecule type" value="Genomic_DNA"/>
</dbReference>
<gene>
    <name evidence="1" type="ORF">I596_1116</name>
</gene>
<organism evidence="1 2">
    <name type="scientific">Dokdonella koreensis DS-123</name>
    <dbReference type="NCBI Taxonomy" id="1300342"/>
    <lineage>
        <taxon>Bacteria</taxon>
        <taxon>Pseudomonadati</taxon>
        <taxon>Pseudomonadota</taxon>
        <taxon>Gammaproteobacteria</taxon>
        <taxon>Lysobacterales</taxon>
        <taxon>Rhodanobacteraceae</taxon>
        <taxon>Dokdonella</taxon>
    </lineage>
</organism>
<evidence type="ECO:0000313" key="1">
    <source>
        <dbReference type="EMBL" id="ANB17146.1"/>
    </source>
</evidence>
<dbReference type="AlphaFoldDB" id="A0A167GQN7"/>
<protein>
    <submittedName>
        <fullName evidence="1">Uncharacterized protein</fullName>
    </submittedName>
</protein>
<evidence type="ECO:0000313" key="2">
    <source>
        <dbReference type="Proteomes" id="UP000076830"/>
    </source>
</evidence>